<keyword evidence="4 5" id="KW-0808">Transferase</keyword>
<protein>
    <recommendedName>
        <fullName evidence="5">Flavin prenyltransferase UbiX</fullName>
        <ecNumber evidence="5">2.5.1.129</ecNumber>
    </recommendedName>
</protein>
<dbReference type="GO" id="GO:0106141">
    <property type="term" value="F:flavin prenyltransferase activity"/>
    <property type="evidence" value="ECO:0007669"/>
    <property type="project" value="UniProtKB-EC"/>
</dbReference>
<feature type="binding site" evidence="5">
    <location>
        <position position="48"/>
    </location>
    <ligand>
        <name>FMN</name>
        <dbReference type="ChEBI" id="CHEBI:58210"/>
    </ligand>
</feature>
<dbReference type="RefSeq" id="WP_369611548.1">
    <property type="nucleotide sequence ID" value="NZ_AP031322.1"/>
</dbReference>
<comment type="similarity">
    <text evidence="5">Belongs to the UbiX/PAD1 family.</text>
</comment>
<dbReference type="InterPro" id="IPR004507">
    <property type="entry name" value="UbiX-like"/>
</dbReference>
<evidence type="ECO:0000256" key="1">
    <source>
        <dbReference type="ARBA" id="ARBA00022602"/>
    </source>
</evidence>
<evidence type="ECO:0000313" key="7">
    <source>
        <dbReference type="EMBL" id="BFH73407.1"/>
    </source>
</evidence>
<keyword evidence="3 5" id="KW-0288">FMN</keyword>
<dbReference type="NCBIfam" id="TIGR00421">
    <property type="entry name" value="ubiX_pad"/>
    <property type="match status" value="1"/>
</dbReference>
<dbReference type="EMBL" id="AP031322">
    <property type="protein sequence ID" value="BFH73407.1"/>
    <property type="molecule type" value="Genomic_DNA"/>
</dbReference>
<organism evidence="7">
    <name type="scientific">Sulfurisphaera javensis</name>
    <dbReference type="NCBI Taxonomy" id="2049879"/>
    <lineage>
        <taxon>Archaea</taxon>
        <taxon>Thermoproteota</taxon>
        <taxon>Thermoprotei</taxon>
        <taxon>Sulfolobales</taxon>
        <taxon>Sulfolobaceae</taxon>
        <taxon>Sulfurisphaera</taxon>
    </lineage>
</organism>
<evidence type="ECO:0000256" key="4">
    <source>
        <dbReference type="ARBA" id="ARBA00022679"/>
    </source>
</evidence>
<dbReference type="Gene3D" id="3.40.50.1950">
    <property type="entry name" value="Flavin prenyltransferase-like"/>
    <property type="match status" value="1"/>
</dbReference>
<comment type="catalytic activity">
    <reaction evidence="5">
        <text>dimethylallyl phosphate + FMNH2 = prenylated FMNH2 + phosphate</text>
        <dbReference type="Rhea" id="RHEA:37743"/>
        <dbReference type="ChEBI" id="CHEBI:43474"/>
        <dbReference type="ChEBI" id="CHEBI:57618"/>
        <dbReference type="ChEBI" id="CHEBI:87467"/>
        <dbReference type="ChEBI" id="CHEBI:88052"/>
        <dbReference type="EC" id="2.5.1.129"/>
    </reaction>
</comment>
<evidence type="ECO:0000256" key="5">
    <source>
        <dbReference type="HAMAP-Rule" id="MF_01984"/>
    </source>
</evidence>
<reference evidence="7" key="1">
    <citation type="submission" date="2024-03" db="EMBL/GenBank/DDBJ databases">
        <title>Complete genome sequence of Sulfurisphaera javensis strain KD-1.</title>
        <authorList>
            <person name="Sakai H."/>
            <person name="Nur N."/>
            <person name="Suwanto A."/>
            <person name="Kurosawa N."/>
        </authorList>
    </citation>
    <scope>NUCLEOTIDE SEQUENCE</scope>
    <source>
        <strain evidence="7">KD-1</strain>
    </source>
</reference>
<feature type="binding site" evidence="5">
    <location>
        <position position="167"/>
    </location>
    <ligand>
        <name>dimethylallyl phosphate</name>
        <dbReference type="ChEBI" id="CHEBI:88052"/>
    </ligand>
</feature>
<accession>A0AAT9GR87</accession>
<dbReference type="PANTHER" id="PTHR43374:SF1">
    <property type="entry name" value="FLAVIN PRENYLTRANSFERASE PAD1, MITOCHONDRIAL"/>
    <property type="match status" value="1"/>
</dbReference>
<dbReference type="AlphaFoldDB" id="A0AAT9GR87"/>
<feature type="domain" description="Flavoprotein" evidence="6">
    <location>
        <begin position="16"/>
        <end position="188"/>
    </location>
</feature>
<gene>
    <name evidence="5" type="primary">ubiX</name>
    <name evidence="7" type="ORF">SJAV_13510</name>
</gene>
<feature type="binding site" evidence="5">
    <location>
        <begin position="22"/>
        <end position="24"/>
    </location>
    <ligand>
        <name>FMN</name>
        <dbReference type="ChEBI" id="CHEBI:58210"/>
    </ligand>
</feature>
<dbReference type="GO" id="GO:0016831">
    <property type="term" value="F:carboxy-lyase activity"/>
    <property type="evidence" value="ECO:0007669"/>
    <property type="project" value="TreeGrafter"/>
</dbReference>
<proteinExistence type="inferred from homology"/>
<keyword evidence="1 5" id="KW-0637">Prenyltransferase</keyword>
<comment type="caution">
    <text evidence="5">Lacks conserved residue(s) required for the propagation of feature annotation.</text>
</comment>
<keyword evidence="2 5" id="KW-0285">Flavoprotein</keyword>
<feature type="binding site" evidence="5">
    <location>
        <position position="183"/>
    </location>
    <ligand>
        <name>dimethylallyl phosphate</name>
        <dbReference type="ChEBI" id="CHEBI:88052"/>
    </ligand>
</feature>
<name>A0AAT9GR87_9CREN</name>
<evidence type="ECO:0000256" key="2">
    <source>
        <dbReference type="ARBA" id="ARBA00022630"/>
    </source>
</evidence>
<feature type="binding site" evidence="5">
    <location>
        <position position="137"/>
    </location>
    <ligand>
        <name>FMN</name>
        <dbReference type="ChEBI" id="CHEBI:58210"/>
    </ligand>
</feature>
<dbReference type="EC" id="2.5.1.129" evidence="5"/>
<dbReference type="PANTHER" id="PTHR43374">
    <property type="entry name" value="FLAVIN PRENYLTRANSFERASE"/>
    <property type="match status" value="1"/>
</dbReference>
<dbReference type="Pfam" id="PF02441">
    <property type="entry name" value="Flavoprotein"/>
    <property type="match status" value="1"/>
</dbReference>
<dbReference type="HAMAP" id="MF_01984">
    <property type="entry name" value="ubiX_pad"/>
    <property type="match status" value="1"/>
</dbReference>
<evidence type="ECO:0000256" key="3">
    <source>
        <dbReference type="ARBA" id="ARBA00022643"/>
    </source>
</evidence>
<dbReference type="KEGG" id="sjv:SJAV_13510"/>
<evidence type="ECO:0000259" key="6">
    <source>
        <dbReference type="Pfam" id="PF02441"/>
    </source>
</evidence>
<dbReference type="GeneID" id="92354301"/>
<feature type="binding site" evidence="5">
    <location>
        <begin position="102"/>
        <end position="105"/>
    </location>
    <ligand>
        <name>FMN</name>
        <dbReference type="ChEBI" id="CHEBI:58210"/>
    </ligand>
</feature>
<dbReference type="InterPro" id="IPR036551">
    <property type="entry name" value="Flavin_trans-like"/>
</dbReference>
<dbReference type="SUPFAM" id="SSF52507">
    <property type="entry name" value="Homo-oligomeric flavin-containing Cys decarboxylases, HFCD"/>
    <property type="match status" value="1"/>
</dbReference>
<sequence length="212" mass="23198">MDEKARTESRDKKGTVIIGISGASGVIYGIRTIKILNELGYHTEVILSKEAKKVAKVECGIDLESFFNGLNSVVYEEDQIEAPPSSSSHIVETEGMVIVPCSIKTLAEIANGIASNLLSRSALNFLRVRKTLILVIRETPLGTIELINALKVSRAGGIIMPASPGFYHNPQNINDLINFIVGKILDLLKIPNSLYKHWNSVTVNRIPCDQIS</sequence>
<dbReference type="InterPro" id="IPR003382">
    <property type="entry name" value="Flavoprotein"/>
</dbReference>
<comment type="function">
    <text evidence="5">Flavin prenyltransferase that catalyzes the synthesis of the prenylated FMN cofactor (prenyl-FMN) for 4-hydroxy-3-polyprenylbenzoic acid decarboxylase UbiD. The prenyltransferase is metal-independent and links a dimethylallyl moiety from dimethylallyl monophosphate (DMAP) to the flavin N5 and C6 atoms of FMN.</text>
</comment>